<reference evidence="11" key="2">
    <citation type="submission" date="2025-09" db="UniProtKB">
        <authorList>
            <consortium name="Ensembl"/>
        </authorList>
    </citation>
    <scope>IDENTIFICATION</scope>
</reference>
<organism evidence="11 12">
    <name type="scientific">Kryptolebias marmoratus</name>
    <name type="common">Mangrove killifish</name>
    <name type="synonym">Rivulus marmoratus</name>
    <dbReference type="NCBI Taxonomy" id="37003"/>
    <lineage>
        <taxon>Eukaryota</taxon>
        <taxon>Metazoa</taxon>
        <taxon>Chordata</taxon>
        <taxon>Craniata</taxon>
        <taxon>Vertebrata</taxon>
        <taxon>Euteleostomi</taxon>
        <taxon>Actinopterygii</taxon>
        <taxon>Neopterygii</taxon>
        <taxon>Teleostei</taxon>
        <taxon>Neoteleostei</taxon>
        <taxon>Acanthomorphata</taxon>
        <taxon>Ovalentaria</taxon>
        <taxon>Atherinomorphae</taxon>
        <taxon>Cyprinodontiformes</taxon>
        <taxon>Rivulidae</taxon>
        <taxon>Kryptolebias</taxon>
    </lineage>
</organism>
<evidence type="ECO:0000256" key="5">
    <source>
        <dbReference type="ARBA" id="ARBA00023136"/>
    </source>
</evidence>
<dbReference type="PANTHER" id="PTHR23037:SF35">
    <property type="entry name" value="FIBRONECTIN TYPE-III DOMAIN-CONTAINING PROTEIN"/>
    <property type="match status" value="1"/>
</dbReference>
<dbReference type="GeneTree" id="ENSGT00910000145429"/>
<accession>A0A3Q2ZQ97</accession>
<keyword evidence="4 9" id="KW-1133">Transmembrane helix</keyword>
<name>A0A3Q2ZQ97_KRYMA</name>
<evidence type="ECO:0000259" key="10">
    <source>
        <dbReference type="Pfam" id="PF09240"/>
    </source>
</evidence>
<dbReference type="InterPro" id="IPR015321">
    <property type="entry name" value="TypeI_recpt_CBD"/>
</dbReference>
<dbReference type="Pfam" id="PF09240">
    <property type="entry name" value="IL6Ra-bind"/>
    <property type="match status" value="1"/>
</dbReference>
<keyword evidence="8" id="KW-0325">Glycoprotein</keyword>
<reference evidence="11" key="1">
    <citation type="submission" date="2025-08" db="UniProtKB">
        <authorList>
            <consortium name="Ensembl"/>
        </authorList>
    </citation>
    <scope>IDENTIFICATION</scope>
</reference>
<feature type="domain" description="Type I cytokine receptor cytokine-binding" evidence="10">
    <location>
        <begin position="69"/>
        <end position="135"/>
    </location>
</feature>
<dbReference type="STRING" id="37003.ENSKMAP00000005861"/>
<evidence type="ECO:0000313" key="12">
    <source>
        <dbReference type="Proteomes" id="UP000264800"/>
    </source>
</evidence>
<dbReference type="InterPro" id="IPR036116">
    <property type="entry name" value="FN3_sf"/>
</dbReference>
<dbReference type="AlphaFoldDB" id="A0A3Q2ZQ97"/>
<protein>
    <submittedName>
        <fullName evidence="11">Uncharacterized LOC108239408</fullName>
    </submittedName>
</protein>
<keyword evidence="3" id="KW-0732">Signal</keyword>
<evidence type="ECO:0000256" key="6">
    <source>
        <dbReference type="ARBA" id="ARBA00023157"/>
    </source>
</evidence>
<comment type="subcellular location">
    <subcellularLocation>
        <location evidence="1">Membrane</location>
        <topology evidence="1">Single-pass type I membrane protein</topology>
    </subcellularLocation>
</comment>
<dbReference type="PANTHER" id="PTHR23037">
    <property type="entry name" value="CYTOKINE RECEPTOR"/>
    <property type="match status" value="1"/>
</dbReference>
<evidence type="ECO:0000256" key="8">
    <source>
        <dbReference type="ARBA" id="ARBA00023180"/>
    </source>
</evidence>
<dbReference type="CDD" id="cd00063">
    <property type="entry name" value="FN3"/>
    <property type="match status" value="1"/>
</dbReference>
<keyword evidence="7" id="KW-0675">Receptor</keyword>
<dbReference type="InterPro" id="IPR003961">
    <property type="entry name" value="FN3_dom"/>
</dbReference>
<evidence type="ECO:0000256" key="1">
    <source>
        <dbReference type="ARBA" id="ARBA00004479"/>
    </source>
</evidence>
<evidence type="ECO:0000256" key="2">
    <source>
        <dbReference type="ARBA" id="ARBA00022692"/>
    </source>
</evidence>
<dbReference type="Gene3D" id="2.60.40.10">
    <property type="entry name" value="Immunoglobulins"/>
    <property type="match status" value="1"/>
</dbReference>
<proteinExistence type="predicted"/>
<feature type="transmembrane region" description="Helical" evidence="9">
    <location>
        <begin position="259"/>
        <end position="283"/>
    </location>
</feature>
<dbReference type="InterPro" id="IPR013783">
    <property type="entry name" value="Ig-like_fold"/>
</dbReference>
<evidence type="ECO:0000256" key="9">
    <source>
        <dbReference type="SAM" id="Phobius"/>
    </source>
</evidence>
<keyword evidence="6" id="KW-1015">Disulfide bond</keyword>
<evidence type="ECO:0000313" key="11">
    <source>
        <dbReference type="Ensembl" id="ENSKMAP00000005861.1"/>
    </source>
</evidence>
<dbReference type="Proteomes" id="UP000264800">
    <property type="component" value="Unplaced"/>
</dbReference>
<dbReference type="OMA" id="IEECPSY"/>
<keyword evidence="12" id="KW-1185">Reference proteome</keyword>
<evidence type="ECO:0000256" key="3">
    <source>
        <dbReference type="ARBA" id="ARBA00022729"/>
    </source>
</evidence>
<dbReference type="GO" id="GO:0009897">
    <property type="term" value="C:external side of plasma membrane"/>
    <property type="evidence" value="ECO:0007669"/>
    <property type="project" value="TreeGrafter"/>
</dbReference>
<evidence type="ECO:0000256" key="4">
    <source>
        <dbReference type="ARBA" id="ARBA00022989"/>
    </source>
</evidence>
<dbReference type="SUPFAM" id="SSF49265">
    <property type="entry name" value="Fibronectin type III"/>
    <property type="match status" value="2"/>
</dbReference>
<keyword evidence="5 9" id="KW-0472">Membrane</keyword>
<dbReference type="Ensembl" id="ENSKMAT00000005963.1">
    <property type="protein sequence ID" value="ENSKMAP00000005861.1"/>
    <property type="gene ID" value="ENSKMAG00000004452.1"/>
</dbReference>
<dbReference type="GO" id="GO:0004896">
    <property type="term" value="F:cytokine receptor activity"/>
    <property type="evidence" value="ECO:0007669"/>
    <property type="project" value="TreeGrafter"/>
</dbReference>
<evidence type="ECO:0000256" key="7">
    <source>
        <dbReference type="ARBA" id="ARBA00023170"/>
    </source>
</evidence>
<sequence length="338" mass="38377">MTNCKYEGILKTKEEDSEVYTEISYNKISFSDFIIMEGGFLQFSLQTICNEGQSEPLVFEVTDPELVMDLECYSYALKKVYCSWSPASKTTDLHFFYKLVKENGEGTVTEIQECLLYNSTGDVKTGCHLQASTADDIHVVFKATLNNTLVRNTFRRDPLKDVRPPPLNWSVTESVDTFDITWVPPEMLQLGAWNFVIHYTECAENKEIHCDDTTSCQLKRVPDCKYCIWIEARSKIGKGKTPLSDEKCFDPADGGFNPWLLAAIFIPLVVAFLAVVICCFWIYKDRILPKVPGPRDLLSDDLGNNNVNSLYKLYVPAEEKENCCVTLIADTQTNKPHC</sequence>
<keyword evidence="2 9" id="KW-0812">Transmembrane</keyword>